<feature type="compositionally biased region" description="Basic residues" evidence="1">
    <location>
        <begin position="135"/>
        <end position="146"/>
    </location>
</feature>
<evidence type="ECO:0000313" key="3">
    <source>
        <dbReference type="Proteomes" id="UP000198609"/>
    </source>
</evidence>
<keyword evidence="3" id="KW-1185">Reference proteome</keyword>
<evidence type="ECO:0000313" key="2">
    <source>
        <dbReference type="EMBL" id="SED36773.1"/>
    </source>
</evidence>
<feature type="compositionally biased region" description="Polar residues" evidence="1">
    <location>
        <begin position="41"/>
        <end position="51"/>
    </location>
</feature>
<evidence type="ECO:0000256" key="1">
    <source>
        <dbReference type="SAM" id="MobiDB-lite"/>
    </source>
</evidence>
<reference evidence="3" key="1">
    <citation type="submission" date="2016-10" db="EMBL/GenBank/DDBJ databases">
        <authorList>
            <person name="Varghese N."/>
            <person name="Submissions S."/>
        </authorList>
    </citation>
    <scope>NUCLEOTIDE SEQUENCE [LARGE SCALE GENOMIC DNA]</scope>
    <source>
        <strain evidence="3">DSM 40318</strain>
    </source>
</reference>
<dbReference type="AlphaFoldDB" id="A0A1H5A2Z5"/>
<sequence length="146" mass="15023">MRTPGDRSVSGRVTRSAPSAARATGLSGVAVTAMACAPPSRASSADRTTSGVRPEAETVSVSSVRGGRPSDVGWSYSTKRSAFTGRQSTPASEAKAIRTAHAAWYESPSPTMLTVSTAAHRAGSRVRTCSSKGPVRARRSAARAST</sequence>
<organism evidence="2 3">
    <name type="scientific">Streptomyces melanosporofaciens</name>
    <dbReference type="NCBI Taxonomy" id="67327"/>
    <lineage>
        <taxon>Bacteria</taxon>
        <taxon>Bacillati</taxon>
        <taxon>Actinomycetota</taxon>
        <taxon>Actinomycetes</taxon>
        <taxon>Kitasatosporales</taxon>
        <taxon>Streptomycetaceae</taxon>
        <taxon>Streptomyces</taxon>
        <taxon>Streptomyces violaceusniger group</taxon>
    </lineage>
</organism>
<feature type="region of interest" description="Disordered" evidence="1">
    <location>
        <begin position="124"/>
        <end position="146"/>
    </location>
</feature>
<dbReference type="Proteomes" id="UP000198609">
    <property type="component" value="Unassembled WGS sequence"/>
</dbReference>
<name>A0A1H5A2Z5_STRMJ</name>
<proteinExistence type="predicted"/>
<feature type="region of interest" description="Disordered" evidence="1">
    <location>
        <begin position="1"/>
        <end position="73"/>
    </location>
</feature>
<feature type="compositionally biased region" description="Low complexity" evidence="1">
    <location>
        <begin position="59"/>
        <end position="73"/>
    </location>
</feature>
<accession>A0A1H5A2Z5</accession>
<protein>
    <submittedName>
        <fullName evidence="2">Uncharacterized protein</fullName>
    </submittedName>
</protein>
<dbReference type="EMBL" id="FNST01000002">
    <property type="protein sequence ID" value="SED36773.1"/>
    <property type="molecule type" value="Genomic_DNA"/>
</dbReference>
<gene>
    <name evidence="2" type="ORF">SAMN04490356_8154</name>
</gene>